<dbReference type="EMBL" id="LBUU01000001">
    <property type="protein sequence ID" value="KKQ71117.1"/>
    <property type="molecule type" value="Genomic_DNA"/>
</dbReference>
<sequence length="339" mass="35282">MQKIKRSKIAIVAVLIFSMLAIYGSVPTVKAVSLDLAKDTISDSSPSSSGVTHTIVFDLGTALSQGEYVNFTFESGIVLTAATTTCPFNTTGSVVSAQVIRCTVDSGQTLASTTATSTIVVDAVNPATSNDYSVTISTHQTGGTEIESSEVKIYIIDEVTVTAHVPATLTFTIGTTTPDDTLNSQNFSGTSSPTSIPFGTLSTTEKLMGQVLSVSTNADDGFNVTVQQDGNLRSAGAADIDSFSTSSAVVWAAPTPNIDNENTWGHMGVTSDDSGVFTSNTYRGFDGVNALSIFSHNGPTNSTGTGTGTAIVGFKIQVSAMQEAGDYQNKLTYICTPTY</sequence>
<evidence type="ECO:0000313" key="1">
    <source>
        <dbReference type="EMBL" id="KKQ71117.1"/>
    </source>
</evidence>
<dbReference type="Proteomes" id="UP000034022">
    <property type="component" value="Unassembled WGS sequence"/>
</dbReference>
<comment type="caution">
    <text evidence="1">The sequence shown here is derived from an EMBL/GenBank/DDBJ whole genome shotgun (WGS) entry which is preliminary data.</text>
</comment>
<accession>A0A0G0JX35</accession>
<proteinExistence type="predicted"/>
<organism evidence="1 2">
    <name type="scientific">Candidatus Falkowbacteria bacterium GW2011_GWE1_38_31</name>
    <dbReference type="NCBI Taxonomy" id="1618638"/>
    <lineage>
        <taxon>Bacteria</taxon>
        <taxon>Candidatus Falkowiibacteriota</taxon>
    </lineage>
</organism>
<evidence type="ECO:0000313" key="2">
    <source>
        <dbReference type="Proteomes" id="UP000034022"/>
    </source>
</evidence>
<dbReference type="AlphaFoldDB" id="A0A0G0JX35"/>
<gene>
    <name evidence="1" type="ORF">US91_C0001G0044</name>
</gene>
<name>A0A0G0JX35_9BACT</name>
<reference evidence="1 2" key="1">
    <citation type="journal article" date="2015" name="Nature">
        <title>rRNA introns, odd ribosomes, and small enigmatic genomes across a large radiation of phyla.</title>
        <authorList>
            <person name="Brown C.T."/>
            <person name="Hug L.A."/>
            <person name="Thomas B.C."/>
            <person name="Sharon I."/>
            <person name="Castelle C.J."/>
            <person name="Singh A."/>
            <person name="Wilkins M.J."/>
            <person name="Williams K.H."/>
            <person name="Banfield J.F."/>
        </authorList>
    </citation>
    <scope>NUCLEOTIDE SEQUENCE [LARGE SCALE GENOMIC DNA]</scope>
</reference>
<protein>
    <submittedName>
        <fullName evidence="1">Uncharacterized protein</fullName>
    </submittedName>
</protein>